<dbReference type="SUPFAM" id="SSF56300">
    <property type="entry name" value="Metallo-dependent phosphatases"/>
    <property type="match status" value="1"/>
</dbReference>
<keyword evidence="4" id="KW-1185">Reference proteome</keyword>
<dbReference type="Proteomes" id="UP001168528">
    <property type="component" value="Unassembled WGS sequence"/>
</dbReference>
<dbReference type="CDD" id="cd00840">
    <property type="entry name" value="MPP_Mre11_N"/>
    <property type="match status" value="1"/>
</dbReference>
<dbReference type="InterPro" id="IPR050535">
    <property type="entry name" value="DNA_Repair-Maintenance_Comp"/>
</dbReference>
<dbReference type="InterPro" id="IPR041796">
    <property type="entry name" value="Mre11_N"/>
</dbReference>
<keyword evidence="1 3" id="KW-0378">Hydrolase</keyword>
<evidence type="ECO:0000256" key="1">
    <source>
        <dbReference type="ARBA" id="ARBA00022801"/>
    </source>
</evidence>
<dbReference type="RefSeq" id="WP_302041159.1">
    <property type="nucleotide sequence ID" value="NZ_JAUKPO010000029.1"/>
</dbReference>
<sequence>MLNSKEKSSIRIIHTADNHIGKKFSGRYYSPSHQERLIQERFEALERVVESGNERQAHFLVVSGDLFESLHVKVSDINATVAILNKFKGEAILVLPGNHDFYESSSDGLWGRFISKLSDDKIVVLKNYEPLECEIEGNKVVFYPAPCRSKHSSTHTIDWIIAAEKDTDAINIGIAHGNVEGRGFPGDKYFNMTCEELASANMDLWLLGHIHVPYPLKAQTANPGFFYAATHTPDGFDCRHGGCSWYIEINKEKAIYMEQVNTGQLRFHTLSFTLNNHTDIDSFIHTMEQLNPKGSLVKLSLSGRMSQDDIVYLREVIHKLEKEIFYLEIDNRVDLNIDEAYINTYYCSGTLPFQLLHKLSANTQNGLALQLANQLIEQLKK</sequence>
<evidence type="ECO:0000259" key="2">
    <source>
        <dbReference type="Pfam" id="PF00149"/>
    </source>
</evidence>
<dbReference type="Gene3D" id="3.60.21.10">
    <property type="match status" value="1"/>
</dbReference>
<dbReference type="InterPro" id="IPR004843">
    <property type="entry name" value="Calcineurin-like_PHP"/>
</dbReference>
<dbReference type="GO" id="GO:0004527">
    <property type="term" value="F:exonuclease activity"/>
    <property type="evidence" value="ECO:0007669"/>
    <property type="project" value="UniProtKB-KW"/>
</dbReference>
<dbReference type="Pfam" id="PF00149">
    <property type="entry name" value="Metallophos"/>
    <property type="match status" value="1"/>
</dbReference>
<proteinExistence type="predicted"/>
<comment type="caution">
    <text evidence="3">The sequence shown here is derived from an EMBL/GenBank/DDBJ whole genome shotgun (WGS) entry which is preliminary data.</text>
</comment>
<gene>
    <name evidence="3" type="ORF">Q0590_29035</name>
</gene>
<keyword evidence="3" id="KW-0269">Exonuclease</keyword>
<name>A0ABT8RF91_9BACT</name>
<reference evidence="3" key="1">
    <citation type="submission" date="2023-07" db="EMBL/GenBank/DDBJ databases">
        <title>The genome sequence of Rhodocytophaga aerolata KACC 12507.</title>
        <authorList>
            <person name="Zhang X."/>
        </authorList>
    </citation>
    <scope>NUCLEOTIDE SEQUENCE</scope>
    <source>
        <strain evidence="3">KACC 12507</strain>
    </source>
</reference>
<protein>
    <submittedName>
        <fullName evidence="3">DNA repair exonuclease</fullName>
        <ecNumber evidence="3">3.1.-.-</ecNumber>
    </submittedName>
</protein>
<keyword evidence="3" id="KW-0540">Nuclease</keyword>
<dbReference type="EMBL" id="JAUKPO010000029">
    <property type="protein sequence ID" value="MDO1450356.1"/>
    <property type="molecule type" value="Genomic_DNA"/>
</dbReference>
<accession>A0ABT8RF91</accession>
<evidence type="ECO:0000313" key="3">
    <source>
        <dbReference type="EMBL" id="MDO1450356.1"/>
    </source>
</evidence>
<evidence type="ECO:0000313" key="4">
    <source>
        <dbReference type="Proteomes" id="UP001168528"/>
    </source>
</evidence>
<organism evidence="3 4">
    <name type="scientific">Rhodocytophaga aerolata</name>
    <dbReference type="NCBI Taxonomy" id="455078"/>
    <lineage>
        <taxon>Bacteria</taxon>
        <taxon>Pseudomonadati</taxon>
        <taxon>Bacteroidota</taxon>
        <taxon>Cytophagia</taxon>
        <taxon>Cytophagales</taxon>
        <taxon>Rhodocytophagaceae</taxon>
        <taxon>Rhodocytophaga</taxon>
    </lineage>
</organism>
<dbReference type="InterPro" id="IPR029052">
    <property type="entry name" value="Metallo-depent_PP-like"/>
</dbReference>
<feature type="domain" description="Calcineurin-like phosphoesterase" evidence="2">
    <location>
        <begin position="10"/>
        <end position="213"/>
    </location>
</feature>
<dbReference type="EC" id="3.1.-.-" evidence="3"/>
<dbReference type="PANTHER" id="PTHR30337">
    <property type="entry name" value="COMPONENT OF ATP-DEPENDENT DSDNA EXONUCLEASE"/>
    <property type="match status" value="1"/>
</dbReference>